<dbReference type="PROSITE" id="PS51257">
    <property type="entry name" value="PROKAR_LIPOPROTEIN"/>
    <property type="match status" value="1"/>
</dbReference>
<dbReference type="EMBL" id="JACHGN010000014">
    <property type="protein sequence ID" value="MBB5136431.1"/>
    <property type="molecule type" value="Genomic_DNA"/>
</dbReference>
<feature type="transmembrane region" description="Helical" evidence="1">
    <location>
        <begin position="172"/>
        <end position="192"/>
    </location>
</feature>
<feature type="transmembrane region" description="Helical" evidence="1">
    <location>
        <begin position="108"/>
        <end position="126"/>
    </location>
</feature>
<comment type="caution">
    <text evidence="2">The sequence shown here is derived from an EMBL/GenBank/DDBJ whole genome shotgun (WGS) entry which is preliminary data.</text>
</comment>
<accession>A0A840PF17</accession>
<dbReference type="AlphaFoldDB" id="A0A840PF17"/>
<dbReference type="Proteomes" id="UP000578449">
    <property type="component" value="Unassembled WGS sequence"/>
</dbReference>
<evidence type="ECO:0000256" key="1">
    <source>
        <dbReference type="SAM" id="Phobius"/>
    </source>
</evidence>
<dbReference type="InterPro" id="IPR012666">
    <property type="entry name" value="CbtA_put"/>
</dbReference>
<gene>
    <name evidence="2" type="ORF">HNP84_006178</name>
</gene>
<dbReference type="RefSeq" id="WP_185053312.1">
    <property type="nucleotide sequence ID" value="NZ_BAABIX010000011.1"/>
</dbReference>
<proteinExistence type="predicted"/>
<organism evidence="2 3">
    <name type="scientific">Thermocatellispora tengchongensis</name>
    <dbReference type="NCBI Taxonomy" id="1073253"/>
    <lineage>
        <taxon>Bacteria</taxon>
        <taxon>Bacillati</taxon>
        <taxon>Actinomycetota</taxon>
        <taxon>Actinomycetes</taxon>
        <taxon>Streptosporangiales</taxon>
        <taxon>Streptosporangiaceae</taxon>
        <taxon>Thermocatellispora</taxon>
    </lineage>
</organism>
<name>A0A840PF17_9ACTN</name>
<keyword evidence="1" id="KW-1133">Transmembrane helix</keyword>
<evidence type="ECO:0000313" key="2">
    <source>
        <dbReference type="EMBL" id="MBB5136431.1"/>
    </source>
</evidence>
<feature type="transmembrane region" description="Helical" evidence="1">
    <location>
        <begin position="146"/>
        <end position="165"/>
    </location>
</feature>
<reference evidence="2 3" key="1">
    <citation type="submission" date="2020-08" db="EMBL/GenBank/DDBJ databases">
        <title>Genomic Encyclopedia of Type Strains, Phase IV (KMG-IV): sequencing the most valuable type-strain genomes for metagenomic binning, comparative biology and taxonomic classification.</title>
        <authorList>
            <person name="Goeker M."/>
        </authorList>
    </citation>
    <scope>NUCLEOTIDE SEQUENCE [LARGE SCALE GENOMIC DNA]</scope>
    <source>
        <strain evidence="2 3">DSM 45615</strain>
    </source>
</reference>
<keyword evidence="3" id="KW-1185">Reference proteome</keyword>
<feature type="transmembrane region" description="Helical" evidence="1">
    <location>
        <begin position="74"/>
        <end position="96"/>
    </location>
</feature>
<sequence>MIRALLVRGLLAGLAAGLIAACFAYAVGEPRVEAAIALEEAAHAAQDQAQSEAPAHSHSHDEAVVSRDGQRAGLFLALGLYGAAVGGVFALAFAALRGRIGPRPAGTLAAVMAAAAFVAVVLVPFVKYPANPPAVGDPETIGSRTVLYLVMVAIGLLSLAVAVTCARRVPRYPVAAGALGFLLPVAVAWLVLPEVEEVPSGFPATLLWDFRLASLATQLVLWAALGAFFRLAVSPRRPRTAVAG</sequence>
<protein>
    <submittedName>
        <fullName evidence="2">Putative cobalt transporter CbtA</fullName>
    </submittedName>
</protein>
<dbReference type="Pfam" id="PF09490">
    <property type="entry name" value="CbtA"/>
    <property type="match status" value="1"/>
</dbReference>
<keyword evidence="1" id="KW-0812">Transmembrane</keyword>
<feature type="transmembrane region" description="Helical" evidence="1">
    <location>
        <begin position="212"/>
        <end position="233"/>
    </location>
</feature>
<keyword evidence="1" id="KW-0472">Membrane</keyword>
<evidence type="ECO:0000313" key="3">
    <source>
        <dbReference type="Proteomes" id="UP000578449"/>
    </source>
</evidence>